<dbReference type="GO" id="GO:0008781">
    <property type="term" value="F:N-acylneuraminate cytidylyltransferase activity"/>
    <property type="evidence" value="ECO:0007669"/>
    <property type="project" value="TreeGrafter"/>
</dbReference>
<dbReference type="InterPro" id="IPR050793">
    <property type="entry name" value="CMP-NeuNAc_synthase"/>
</dbReference>
<gene>
    <name evidence="1" type="ORF">UY86_C0008G0015</name>
</gene>
<dbReference type="PANTHER" id="PTHR21485">
    <property type="entry name" value="HAD SUPERFAMILY MEMBERS CMAS AND KDSC"/>
    <property type="match status" value="1"/>
</dbReference>
<keyword evidence="1" id="KW-0808">Transferase</keyword>
<accession>A0A0G1Y1Z3</accession>
<dbReference type="AlphaFoldDB" id="A0A0G1Y1Z3"/>
<dbReference type="SUPFAM" id="SSF53448">
    <property type="entry name" value="Nucleotide-diphospho-sugar transferases"/>
    <property type="match status" value="1"/>
</dbReference>
<dbReference type="InterPro" id="IPR029044">
    <property type="entry name" value="Nucleotide-diphossugar_trans"/>
</dbReference>
<organism evidence="1 2">
    <name type="scientific">Candidatus Adlerbacteria bacterium GW2011_GWB1_54_7</name>
    <dbReference type="NCBI Taxonomy" id="1618607"/>
    <lineage>
        <taxon>Bacteria</taxon>
        <taxon>Candidatus Adleribacteriota</taxon>
    </lineage>
</organism>
<dbReference type="Pfam" id="PF02348">
    <property type="entry name" value="CTP_transf_3"/>
    <property type="match status" value="1"/>
</dbReference>
<dbReference type="CDD" id="cd02513">
    <property type="entry name" value="CMP-NeuAc_Synthase"/>
    <property type="match status" value="1"/>
</dbReference>
<reference evidence="1 2" key="1">
    <citation type="journal article" date="2015" name="Nature">
        <title>rRNA introns, odd ribosomes, and small enigmatic genomes across a large radiation of phyla.</title>
        <authorList>
            <person name="Brown C.T."/>
            <person name="Hug L.A."/>
            <person name="Thomas B.C."/>
            <person name="Sharon I."/>
            <person name="Castelle C.J."/>
            <person name="Singh A."/>
            <person name="Wilkins M.J."/>
            <person name="Williams K.H."/>
            <person name="Banfield J.F."/>
        </authorList>
    </citation>
    <scope>NUCLEOTIDE SEQUENCE [LARGE SCALE GENOMIC DNA]</scope>
</reference>
<evidence type="ECO:0000313" key="1">
    <source>
        <dbReference type="EMBL" id="KKW37458.1"/>
    </source>
</evidence>
<dbReference type="STRING" id="1618607.UY86_C0008G0015"/>
<dbReference type="EMBL" id="LCRR01000008">
    <property type="protein sequence ID" value="KKW37458.1"/>
    <property type="molecule type" value="Genomic_DNA"/>
</dbReference>
<sequence length="239" mass="27123">MQLKVLGVIGARSGSKSIPHKNIRPLAGKPLFAWIADAAKKSKYVTRLVMSTDSPEYAKIANEHGVETPFLRPAELSGDKVPDWDYLNHAATWLRDNENWKADIILRLPSTTPLCLPEHIDGCVELLINDPEADSSRTVVTAQKHPYKLWRSDGTYLKPFLSEEFTGFKDAHNHPRQSFPEAYSHVDVIALHWKTLMEDKAMAGEKIRFHKIKKEDAVDVDTETDFLLAELLLKKRIDL</sequence>
<name>A0A0G1Y1Z3_9BACT</name>
<dbReference type="Gene3D" id="3.90.550.10">
    <property type="entry name" value="Spore Coat Polysaccharide Biosynthesis Protein SpsA, Chain A"/>
    <property type="match status" value="1"/>
</dbReference>
<dbReference type="PANTHER" id="PTHR21485:SF6">
    <property type="entry name" value="N-ACYLNEURAMINATE CYTIDYLYLTRANSFERASE-RELATED"/>
    <property type="match status" value="1"/>
</dbReference>
<dbReference type="Proteomes" id="UP000033852">
    <property type="component" value="Unassembled WGS sequence"/>
</dbReference>
<protein>
    <submittedName>
        <fullName evidence="1">N-acylneuraminate cytidylyltransferase</fullName>
    </submittedName>
</protein>
<keyword evidence="1" id="KW-0548">Nucleotidyltransferase</keyword>
<evidence type="ECO:0000313" key="2">
    <source>
        <dbReference type="Proteomes" id="UP000033852"/>
    </source>
</evidence>
<comment type="caution">
    <text evidence="1">The sequence shown here is derived from an EMBL/GenBank/DDBJ whole genome shotgun (WGS) entry which is preliminary data.</text>
</comment>
<dbReference type="InterPro" id="IPR003329">
    <property type="entry name" value="Cytidylyl_trans"/>
</dbReference>
<proteinExistence type="predicted"/>